<sequence>MMDEIDFELCLDVDQVATAFYREKRKRYSIHSNITNSINNTTPRIRTHNELGDSTADESMITIVPPAKRARISQSDVPFQTESTNTSYQSTGPLLDSSQFLNHHTDFFNFKRNQGGPVNANDVLPAVPRRAMSEEMDIDMMYMGSETEAEAETGSPPGRFHDQCRIHSFGTWSNPSLRGGLGSFSSRVNNSPSMFAIYEDAMDMEIEGVFCGEEWYYSPDEDKENVENGNEQGSILQEMDSNSVAVHRRG</sequence>
<proteinExistence type="predicted"/>
<dbReference type="Proteomes" id="UP000813423">
    <property type="component" value="Unassembled WGS sequence"/>
</dbReference>
<feature type="compositionally biased region" description="Polar residues" evidence="1">
    <location>
        <begin position="227"/>
        <end position="244"/>
    </location>
</feature>
<protein>
    <submittedName>
        <fullName evidence="2">Uncharacterized protein</fullName>
    </submittedName>
</protein>
<dbReference type="AlphaFoldDB" id="A0A8H4IBW1"/>
<dbReference type="OMA" id="MYMGSET"/>
<comment type="caution">
    <text evidence="2">The sequence shown here is derived from an EMBL/GenBank/DDBJ whole genome shotgun (WGS) entry which is preliminary data.</text>
</comment>
<gene>
    <name evidence="2" type="ORF">KXV57_004604</name>
</gene>
<evidence type="ECO:0000256" key="1">
    <source>
        <dbReference type="SAM" id="MobiDB-lite"/>
    </source>
</evidence>
<feature type="region of interest" description="Disordered" evidence="1">
    <location>
        <begin position="220"/>
        <end position="250"/>
    </location>
</feature>
<accession>A0A8H4IBW1</accession>
<evidence type="ECO:0000313" key="2">
    <source>
        <dbReference type="EMBL" id="KAH1911202.1"/>
    </source>
</evidence>
<dbReference type="EMBL" id="JAIBSC010000003">
    <property type="protein sequence ID" value="KAH1911202.1"/>
    <property type="molecule type" value="Genomic_DNA"/>
</dbReference>
<reference evidence="2" key="1">
    <citation type="submission" date="2021-08" db="EMBL/GenBank/DDBJ databases">
        <title>Global Aspergillus fumigatus from environmental and clinical sources.</title>
        <authorList>
            <person name="Barber A."/>
            <person name="Sae-Ong T."/>
        </authorList>
    </citation>
    <scope>NUCLEOTIDE SEQUENCE</scope>
    <source>
        <strain evidence="2">NRZ-2016-071</strain>
    </source>
</reference>
<organism evidence="2 3">
    <name type="scientific">Aspergillus fumigatus</name>
    <name type="common">Neosartorya fumigata</name>
    <dbReference type="NCBI Taxonomy" id="746128"/>
    <lineage>
        <taxon>Eukaryota</taxon>
        <taxon>Fungi</taxon>
        <taxon>Dikarya</taxon>
        <taxon>Ascomycota</taxon>
        <taxon>Pezizomycotina</taxon>
        <taxon>Eurotiomycetes</taxon>
        <taxon>Eurotiomycetidae</taxon>
        <taxon>Eurotiales</taxon>
        <taxon>Aspergillaceae</taxon>
        <taxon>Aspergillus</taxon>
        <taxon>Aspergillus subgen. Fumigati</taxon>
    </lineage>
</organism>
<evidence type="ECO:0000313" key="3">
    <source>
        <dbReference type="Proteomes" id="UP000813423"/>
    </source>
</evidence>
<name>A0A8H4IBW1_ASPFM</name>